<dbReference type="PATRIC" id="fig|1423755.3.peg.1481"/>
<keyword evidence="4" id="KW-1185">Reference proteome</keyword>
<feature type="compositionally biased region" description="Low complexity" evidence="1">
    <location>
        <begin position="104"/>
        <end position="141"/>
    </location>
</feature>
<dbReference type="AlphaFoldDB" id="A0A0R1WP49"/>
<sequence length="200" mass="21699">MAKYFLGAALVSLVLLVLIFLGQEVIVKKIGYEKTRTKMKKLVPLNRLLLLVMIFGLGGGAMSPFVNKTTRVKIVKVVKEKTNVNQEKQDTAKKVSEAEDKAQQNKQQENNSAQNNANAANTNNNQNRSNNNGGNVSAGNQVTQVAAQPGNTTGGGTRTNTQTTTTTQPTRQVVKYSYQVPVTETYSTTRIVQVPADAAE</sequence>
<keyword evidence="2" id="KW-0472">Membrane</keyword>
<accession>A0A0R1WP49</accession>
<feature type="region of interest" description="Disordered" evidence="1">
    <location>
        <begin position="85"/>
        <end position="173"/>
    </location>
</feature>
<evidence type="ECO:0000256" key="2">
    <source>
        <dbReference type="SAM" id="Phobius"/>
    </source>
</evidence>
<organism evidence="3 4">
    <name type="scientific">Ligilactobacillus hayakitensis DSM 18933 = JCM 14209</name>
    <dbReference type="NCBI Taxonomy" id="1423755"/>
    <lineage>
        <taxon>Bacteria</taxon>
        <taxon>Bacillati</taxon>
        <taxon>Bacillota</taxon>
        <taxon>Bacilli</taxon>
        <taxon>Lactobacillales</taxon>
        <taxon>Lactobacillaceae</taxon>
        <taxon>Ligilactobacillus</taxon>
    </lineage>
</organism>
<dbReference type="EMBL" id="AZGD01000034">
    <property type="protein sequence ID" value="KRM19704.1"/>
    <property type="molecule type" value="Genomic_DNA"/>
</dbReference>
<dbReference type="RefSeq" id="WP_025022166.1">
    <property type="nucleotide sequence ID" value="NZ_AZGD01000034.1"/>
</dbReference>
<keyword evidence="2" id="KW-0812">Transmembrane</keyword>
<keyword evidence="2" id="KW-1133">Transmembrane helix</keyword>
<protein>
    <submittedName>
        <fullName evidence="3">Uncharacterized protein</fullName>
    </submittedName>
</protein>
<evidence type="ECO:0000313" key="4">
    <source>
        <dbReference type="Proteomes" id="UP000051054"/>
    </source>
</evidence>
<evidence type="ECO:0000256" key="1">
    <source>
        <dbReference type="SAM" id="MobiDB-lite"/>
    </source>
</evidence>
<proteinExistence type="predicted"/>
<feature type="transmembrane region" description="Helical" evidence="2">
    <location>
        <begin position="6"/>
        <end position="27"/>
    </location>
</feature>
<feature type="compositionally biased region" description="Low complexity" evidence="1">
    <location>
        <begin position="158"/>
        <end position="172"/>
    </location>
</feature>
<reference evidence="3 4" key="1">
    <citation type="journal article" date="2015" name="Genome Announc.">
        <title>Expanding the biotechnology potential of lactobacilli through comparative genomics of 213 strains and associated genera.</title>
        <authorList>
            <person name="Sun Z."/>
            <person name="Harris H.M."/>
            <person name="McCann A."/>
            <person name="Guo C."/>
            <person name="Argimon S."/>
            <person name="Zhang W."/>
            <person name="Yang X."/>
            <person name="Jeffery I.B."/>
            <person name="Cooney J.C."/>
            <person name="Kagawa T.F."/>
            <person name="Liu W."/>
            <person name="Song Y."/>
            <person name="Salvetti E."/>
            <person name="Wrobel A."/>
            <person name="Rasinkangas P."/>
            <person name="Parkhill J."/>
            <person name="Rea M.C."/>
            <person name="O'Sullivan O."/>
            <person name="Ritari J."/>
            <person name="Douillard F.P."/>
            <person name="Paul Ross R."/>
            <person name="Yang R."/>
            <person name="Briner A.E."/>
            <person name="Felis G.E."/>
            <person name="de Vos W.M."/>
            <person name="Barrangou R."/>
            <person name="Klaenhammer T.R."/>
            <person name="Caufield P.W."/>
            <person name="Cui Y."/>
            <person name="Zhang H."/>
            <person name="O'Toole P.W."/>
        </authorList>
    </citation>
    <scope>NUCLEOTIDE SEQUENCE [LARGE SCALE GENOMIC DNA]</scope>
    <source>
        <strain evidence="3 4">DSM 18933</strain>
    </source>
</reference>
<evidence type="ECO:0000313" key="3">
    <source>
        <dbReference type="EMBL" id="KRM19704.1"/>
    </source>
</evidence>
<comment type="caution">
    <text evidence="3">The sequence shown here is derived from an EMBL/GenBank/DDBJ whole genome shotgun (WGS) entry which is preliminary data.</text>
</comment>
<dbReference type="Proteomes" id="UP000051054">
    <property type="component" value="Unassembled WGS sequence"/>
</dbReference>
<name>A0A0R1WP49_9LACO</name>
<feature type="compositionally biased region" description="Basic and acidic residues" evidence="1">
    <location>
        <begin position="85"/>
        <end position="103"/>
    </location>
</feature>
<feature type="transmembrane region" description="Helical" evidence="2">
    <location>
        <begin position="48"/>
        <end position="66"/>
    </location>
</feature>
<gene>
    <name evidence="3" type="ORF">FC40_GL001394</name>
</gene>